<dbReference type="Proteomes" id="UP000655523">
    <property type="component" value="Unassembled WGS sequence"/>
</dbReference>
<sequence length="98" mass="11338">MAILNSELDDFDVTFWLVAEDRVKDGRRVRGVPLSPKFAARQECVEASVEIKARKPDAYLVRHTYCFDMDRPEDIVERARLLDEIHGVAAFVCQSQRR</sequence>
<gene>
    <name evidence="1" type="ORF">GNZ13_23125</name>
</gene>
<comment type="caution">
    <text evidence="1">The sequence shown here is derived from an EMBL/GenBank/DDBJ whole genome shotgun (WGS) entry which is preliminary data.</text>
</comment>
<accession>A0A972NPR3</accession>
<dbReference type="AlphaFoldDB" id="A0A972NPR3"/>
<organism evidence="1 2">
    <name type="scientific">Paraburkholderia elongata</name>
    <dbReference type="NCBI Taxonomy" id="2675747"/>
    <lineage>
        <taxon>Bacteria</taxon>
        <taxon>Pseudomonadati</taxon>
        <taxon>Pseudomonadota</taxon>
        <taxon>Betaproteobacteria</taxon>
        <taxon>Burkholderiales</taxon>
        <taxon>Burkholderiaceae</taxon>
        <taxon>Paraburkholderia</taxon>
    </lineage>
</organism>
<dbReference type="RefSeq" id="WP_172168423.1">
    <property type="nucleotide sequence ID" value="NZ_WOEZ01000124.1"/>
</dbReference>
<evidence type="ECO:0000313" key="1">
    <source>
        <dbReference type="EMBL" id="NPT57381.1"/>
    </source>
</evidence>
<keyword evidence="2" id="KW-1185">Reference proteome</keyword>
<protein>
    <submittedName>
        <fullName evidence="1">Uncharacterized protein</fullName>
    </submittedName>
</protein>
<evidence type="ECO:0000313" key="2">
    <source>
        <dbReference type="Proteomes" id="UP000655523"/>
    </source>
</evidence>
<name>A0A972NPR3_9BURK</name>
<dbReference type="EMBL" id="WOEZ01000124">
    <property type="protein sequence ID" value="NPT57381.1"/>
    <property type="molecule type" value="Genomic_DNA"/>
</dbReference>
<reference evidence="1 2" key="1">
    <citation type="submission" date="2019-11" db="EMBL/GenBank/DDBJ databases">
        <title>Metabolism of dissolved organic matter in forest soils.</title>
        <authorList>
            <person name="Cyle K.T."/>
            <person name="Wilhelm R.C."/>
            <person name="Martinez C.E."/>
        </authorList>
    </citation>
    <scope>NUCLEOTIDE SEQUENCE [LARGE SCALE GENOMIC DNA]</scope>
    <source>
        <strain evidence="1 2">5N</strain>
    </source>
</reference>
<proteinExistence type="predicted"/>